<accession>A0A150M5N3</accession>
<evidence type="ECO:0000313" key="2">
    <source>
        <dbReference type="Proteomes" id="UP000075683"/>
    </source>
</evidence>
<dbReference type="OrthoDB" id="2371514at2"/>
<protein>
    <submittedName>
        <fullName evidence="1">Uncharacterized protein</fullName>
    </submittedName>
</protein>
<name>A0A150M5N3_9BACI</name>
<evidence type="ECO:0000313" key="1">
    <source>
        <dbReference type="EMBL" id="KYD19409.1"/>
    </source>
</evidence>
<organism evidence="1 2">
    <name type="scientific">Caldibacillus debilis</name>
    <dbReference type="NCBI Taxonomy" id="301148"/>
    <lineage>
        <taxon>Bacteria</taxon>
        <taxon>Bacillati</taxon>
        <taxon>Bacillota</taxon>
        <taxon>Bacilli</taxon>
        <taxon>Bacillales</taxon>
        <taxon>Bacillaceae</taxon>
        <taxon>Caldibacillus</taxon>
    </lineage>
</organism>
<dbReference type="RefSeq" id="WP_061568834.1">
    <property type="nucleotide sequence ID" value="NZ_LQYT01000040.1"/>
</dbReference>
<comment type="caution">
    <text evidence="1">The sequence shown here is derived from an EMBL/GenBank/DDBJ whole genome shotgun (WGS) entry which is preliminary data.</text>
</comment>
<dbReference type="Proteomes" id="UP000075683">
    <property type="component" value="Unassembled WGS sequence"/>
</dbReference>
<dbReference type="AlphaFoldDB" id="A0A150M5N3"/>
<proteinExistence type="predicted"/>
<dbReference type="EMBL" id="LQYT01000040">
    <property type="protein sequence ID" value="KYD19409.1"/>
    <property type="molecule type" value="Genomic_DNA"/>
</dbReference>
<sequence length="91" mass="10532">MEKKIKAGSRVTTVLCSRVVPQGKEYQRSIPRDQMNPQIIEKILWGKLQEIFSTVLKILLEDMDQQIAEERNKKTISAARLAKAPDRQPLW</sequence>
<gene>
    <name evidence="1" type="ORF">B4135_0313</name>
</gene>
<reference evidence="1 2" key="1">
    <citation type="submission" date="2016-01" db="EMBL/GenBank/DDBJ databases">
        <title>Draft Genome Sequences of Seven Thermophilic Sporeformers Isolated from Foods.</title>
        <authorList>
            <person name="Berendsen E.M."/>
            <person name="Wells-Bennik M.H."/>
            <person name="Krawcyk A.O."/>
            <person name="De Jong A."/>
            <person name="Holsappel S."/>
            <person name="Eijlander R.T."/>
            <person name="Kuipers O.P."/>
        </authorList>
    </citation>
    <scope>NUCLEOTIDE SEQUENCE [LARGE SCALE GENOMIC DNA]</scope>
    <source>
        <strain evidence="1 2">B4135</strain>
    </source>
</reference>